<organism evidence="1 2">
    <name type="scientific">Candidatus Scatenecus faecavium</name>
    <dbReference type="NCBI Taxonomy" id="2840915"/>
    <lineage>
        <taxon>Bacteria</taxon>
        <taxon>Candidatus Scatenecus</taxon>
    </lineage>
</organism>
<name>A0A9D1FXF6_9BACT</name>
<dbReference type="EMBL" id="DVJO01000194">
    <property type="protein sequence ID" value="HIS83728.1"/>
    <property type="molecule type" value="Genomic_DNA"/>
</dbReference>
<feature type="non-terminal residue" evidence="1">
    <location>
        <position position="1"/>
    </location>
</feature>
<sequence length="116" mass="13147">GHSEGGTEATFAGLKNNVKVVTFNAFGISRKLYDENRDYSNLITNYRDEADLVSKLRANPGQTFIVPSTVKQNFLKRFFGSIKSHKISNFGDCEKAIPLNLYMQNHPFFINTYGNF</sequence>
<dbReference type="Proteomes" id="UP000824139">
    <property type="component" value="Unassembled WGS sequence"/>
</dbReference>
<comment type="caution">
    <text evidence="1">The sequence shown here is derived from an EMBL/GenBank/DDBJ whole genome shotgun (WGS) entry which is preliminary data.</text>
</comment>
<evidence type="ECO:0000313" key="2">
    <source>
        <dbReference type="Proteomes" id="UP000824139"/>
    </source>
</evidence>
<reference evidence="1" key="2">
    <citation type="journal article" date="2021" name="PeerJ">
        <title>Extensive microbial diversity within the chicken gut microbiome revealed by metagenomics and culture.</title>
        <authorList>
            <person name="Gilroy R."/>
            <person name="Ravi A."/>
            <person name="Getino M."/>
            <person name="Pursley I."/>
            <person name="Horton D.L."/>
            <person name="Alikhan N.F."/>
            <person name="Baker D."/>
            <person name="Gharbi K."/>
            <person name="Hall N."/>
            <person name="Watson M."/>
            <person name="Adriaenssens E.M."/>
            <person name="Foster-Nyarko E."/>
            <person name="Jarju S."/>
            <person name="Secka A."/>
            <person name="Antonio M."/>
            <person name="Oren A."/>
            <person name="Chaudhuri R.R."/>
            <person name="La Ragione R."/>
            <person name="Hildebrand F."/>
            <person name="Pallen M.J."/>
        </authorList>
    </citation>
    <scope>NUCLEOTIDE SEQUENCE</scope>
    <source>
        <strain evidence="1">CHK152-2994</strain>
    </source>
</reference>
<accession>A0A9D1FXF6</accession>
<reference evidence="1" key="1">
    <citation type="submission" date="2020-10" db="EMBL/GenBank/DDBJ databases">
        <authorList>
            <person name="Gilroy R."/>
        </authorList>
    </citation>
    <scope>NUCLEOTIDE SEQUENCE</scope>
    <source>
        <strain evidence="1">CHK152-2994</strain>
    </source>
</reference>
<dbReference type="AlphaFoldDB" id="A0A9D1FXF6"/>
<proteinExistence type="predicted"/>
<evidence type="ECO:0000313" key="1">
    <source>
        <dbReference type="EMBL" id="HIS83728.1"/>
    </source>
</evidence>
<gene>
    <name evidence="1" type="ORF">IAD41_09020</name>
</gene>
<protein>
    <submittedName>
        <fullName evidence="1">Uncharacterized protein</fullName>
    </submittedName>
</protein>